<comment type="caution">
    <text evidence="3">The sequence shown here is derived from an EMBL/GenBank/DDBJ whole genome shotgun (WGS) entry which is preliminary data.</text>
</comment>
<dbReference type="PRINTS" id="PR00359">
    <property type="entry name" value="BP450"/>
</dbReference>
<dbReference type="PANTHER" id="PTHR46696:SF4">
    <property type="entry name" value="BIOTIN BIOSYNTHESIS CYTOCHROME P450"/>
    <property type="match status" value="1"/>
</dbReference>
<proteinExistence type="inferred from homology"/>
<dbReference type="PANTHER" id="PTHR46696">
    <property type="entry name" value="P450, PUTATIVE (EUROFUNG)-RELATED"/>
    <property type="match status" value="1"/>
</dbReference>
<dbReference type="Gene3D" id="1.10.630.10">
    <property type="entry name" value="Cytochrome P450"/>
    <property type="match status" value="1"/>
</dbReference>
<dbReference type="PROSITE" id="PS00086">
    <property type="entry name" value="CYTOCHROME_P450"/>
    <property type="match status" value="1"/>
</dbReference>
<evidence type="ECO:0000256" key="2">
    <source>
        <dbReference type="RuleBase" id="RU000461"/>
    </source>
</evidence>
<dbReference type="Proteomes" id="UP001299970">
    <property type="component" value="Unassembled WGS sequence"/>
</dbReference>
<dbReference type="SUPFAM" id="SSF48264">
    <property type="entry name" value="Cytochrome P450"/>
    <property type="match status" value="1"/>
</dbReference>
<sequence length="412" mass="46313">MTTLSPPVVYDPYSAAFKADPWPVYRLLRDKAPVYVSEKWGFHALSRFDDVRAAARDHETFLSFEGIDIDDTAKDMSAPGFLPDIDNPRHDQLRRIVQRTFLPRTIAKLEDDVRRVVTGLVDRFADAGEADIAQDLSWPIPYAVFFDVLGLPTTGSDRADLERWSHGLKDRENDDPRLTPVAWDALHNTKDYLAEILMERRRNPREDLLSTLVTAAVDDHGGAPFAPPVIDRHSEIVGLAFVLFMAGVESTAALLSTAFRELAQNPDQRRMLLADPSLIPAAVEEALRFDAPLQVAGRTTTRDVHLHDTTIRAGERVFLIYGSANRDDRQYEDPDRFDVTRPQRRHMSFSEGLHGCLGAPLARLEARVALEVALPRLGDYTISGPMHLYRSTPNMRVLDHLPISFTPTGRTT</sequence>
<keyword evidence="2" id="KW-0560">Oxidoreductase</keyword>
<dbReference type="PRINTS" id="PR00385">
    <property type="entry name" value="P450"/>
</dbReference>
<keyword evidence="2" id="KW-0349">Heme</keyword>
<keyword evidence="2" id="KW-0408">Iron</keyword>
<comment type="similarity">
    <text evidence="1 2">Belongs to the cytochrome P450 family.</text>
</comment>
<accession>A0ABS9TR95</accession>
<protein>
    <submittedName>
        <fullName evidence="3">Cytochrome P450</fullName>
    </submittedName>
</protein>
<name>A0ABS9TR95_9PSEU</name>
<evidence type="ECO:0000313" key="4">
    <source>
        <dbReference type="Proteomes" id="UP001299970"/>
    </source>
</evidence>
<dbReference type="Pfam" id="PF00067">
    <property type="entry name" value="p450"/>
    <property type="match status" value="1"/>
</dbReference>
<dbReference type="InterPro" id="IPR001128">
    <property type="entry name" value="Cyt_P450"/>
</dbReference>
<keyword evidence="2" id="KW-0479">Metal-binding</keyword>
<dbReference type="InterPro" id="IPR036396">
    <property type="entry name" value="Cyt_P450_sf"/>
</dbReference>
<dbReference type="EMBL" id="JAKXMK010000039">
    <property type="protein sequence ID" value="MCH6171069.1"/>
    <property type="molecule type" value="Genomic_DNA"/>
</dbReference>
<dbReference type="InterPro" id="IPR002397">
    <property type="entry name" value="Cyt_P450_B"/>
</dbReference>
<dbReference type="RefSeq" id="WP_241041874.1">
    <property type="nucleotide sequence ID" value="NZ_BAAAJF010000069.1"/>
</dbReference>
<keyword evidence="2" id="KW-0503">Monooxygenase</keyword>
<keyword evidence="4" id="KW-1185">Reference proteome</keyword>
<reference evidence="3 4" key="1">
    <citation type="submission" date="2022-03" db="EMBL/GenBank/DDBJ databases">
        <title>Pseudonocardia alaer sp. nov., a novel actinomycete isolated from reed forest soil.</title>
        <authorList>
            <person name="Wang L."/>
        </authorList>
    </citation>
    <scope>NUCLEOTIDE SEQUENCE [LARGE SCALE GENOMIC DNA]</scope>
    <source>
        <strain evidence="3 4">Y-16303</strain>
    </source>
</reference>
<evidence type="ECO:0000256" key="1">
    <source>
        <dbReference type="ARBA" id="ARBA00010617"/>
    </source>
</evidence>
<dbReference type="InterPro" id="IPR017972">
    <property type="entry name" value="Cyt_P450_CS"/>
</dbReference>
<organism evidence="3 4">
    <name type="scientific">Pseudonocardia alaniniphila</name>
    <dbReference type="NCBI Taxonomy" id="75291"/>
    <lineage>
        <taxon>Bacteria</taxon>
        <taxon>Bacillati</taxon>
        <taxon>Actinomycetota</taxon>
        <taxon>Actinomycetes</taxon>
        <taxon>Pseudonocardiales</taxon>
        <taxon>Pseudonocardiaceae</taxon>
        <taxon>Pseudonocardia</taxon>
    </lineage>
</organism>
<evidence type="ECO:0000313" key="3">
    <source>
        <dbReference type="EMBL" id="MCH6171069.1"/>
    </source>
</evidence>
<gene>
    <name evidence="3" type="ORF">MMF94_35655</name>
</gene>